<dbReference type="RefSeq" id="WP_072316436.1">
    <property type="nucleotide sequence ID" value="NZ_FPJE01000005.1"/>
</dbReference>
<keyword evidence="1" id="KW-0677">Repeat</keyword>
<name>A0A1K1NGH3_9FLAO</name>
<dbReference type="STRING" id="1150368.SAMN02927921_01184"/>
<evidence type="ECO:0000256" key="3">
    <source>
        <dbReference type="PROSITE-ProRule" id="PRU00339"/>
    </source>
</evidence>
<dbReference type="InterPro" id="IPR011990">
    <property type="entry name" value="TPR-like_helical_dom_sf"/>
</dbReference>
<keyword evidence="5" id="KW-1185">Reference proteome</keyword>
<evidence type="ECO:0000313" key="5">
    <source>
        <dbReference type="Proteomes" id="UP000182248"/>
    </source>
</evidence>
<evidence type="ECO:0000313" key="4">
    <source>
        <dbReference type="EMBL" id="SFW33510.1"/>
    </source>
</evidence>
<dbReference type="EMBL" id="FPJE01000005">
    <property type="protein sequence ID" value="SFW33510.1"/>
    <property type="molecule type" value="Genomic_DNA"/>
</dbReference>
<dbReference type="PANTHER" id="PTHR44186:SF1">
    <property type="entry name" value="BARDET-BIEDL SYNDROME 4 PROTEIN"/>
    <property type="match status" value="1"/>
</dbReference>
<dbReference type="Pfam" id="PF14559">
    <property type="entry name" value="TPR_19"/>
    <property type="match status" value="1"/>
</dbReference>
<dbReference type="PANTHER" id="PTHR44186">
    <property type="match status" value="1"/>
</dbReference>
<evidence type="ECO:0000256" key="1">
    <source>
        <dbReference type="ARBA" id="ARBA00022737"/>
    </source>
</evidence>
<organism evidence="4 5">
    <name type="scientific">Sinomicrobium oceani</name>
    <dbReference type="NCBI Taxonomy" id="1150368"/>
    <lineage>
        <taxon>Bacteria</taxon>
        <taxon>Pseudomonadati</taxon>
        <taxon>Bacteroidota</taxon>
        <taxon>Flavobacteriia</taxon>
        <taxon>Flavobacteriales</taxon>
        <taxon>Flavobacteriaceae</taxon>
        <taxon>Sinomicrobium</taxon>
    </lineage>
</organism>
<feature type="repeat" description="TPR" evidence="3">
    <location>
        <begin position="257"/>
        <end position="290"/>
    </location>
</feature>
<dbReference type="InterPro" id="IPR019734">
    <property type="entry name" value="TPR_rpt"/>
</dbReference>
<dbReference type="SUPFAM" id="SSF48452">
    <property type="entry name" value="TPR-like"/>
    <property type="match status" value="1"/>
</dbReference>
<accession>A0A1K1NGH3</accession>
<evidence type="ECO:0000256" key="2">
    <source>
        <dbReference type="ARBA" id="ARBA00022803"/>
    </source>
</evidence>
<dbReference type="PROSITE" id="PS50005">
    <property type="entry name" value="TPR"/>
    <property type="match status" value="3"/>
</dbReference>
<dbReference type="Pfam" id="PF13432">
    <property type="entry name" value="TPR_16"/>
    <property type="match status" value="1"/>
</dbReference>
<feature type="repeat" description="TPR" evidence="3">
    <location>
        <begin position="221"/>
        <end position="254"/>
    </location>
</feature>
<gene>
    <name evidence="4" type="ORF">SAMN02927921_01184</name>
</gene>
<protein>
    <submittedName>
        <fullName evidence="4">Tetratricopeptide repeat-containing protein</fullName>
    </submittedName>
</protein>
<sequence length="388" mass="44364">MTRLFLWVLCFVAVGLKGGAQSPPLAVADSLYALGNYTAAITEYNKYPSPGSRMQVARAYHAIGNYEKALGQYENLVAEYPDMPVAQNELGKLYLKIKQFEKARDVFLLLTEKEYGSADNFYLLGKSYQYIAGESGYALPAFKQAFRKDTTHLKSIYETGKYYLKNREKDSVLKYVDKGLTFYPNSVELINLKALALFNNGNHREASPWFERLTALGEEKPYIYERLGDCYVRLIAYEKAVIAYETALKLEGLNPNPKTLLALGKIHLKLKDYEKAAAYTKEAIAVQQVTFESEYETLANIVLEQKQVKEGLEYLKLAYEEDPESTHLYYRICLVADNYYVDPKLKLRYYEDFMQKTGDSPIVEIYKAHVSKRISALRQEIHLGAKAE</sequence>
<proteinExistence type="predicted"/>
<dbReference type="OrthoDB" id="9810596at2"/>
<reference evidence="4 5" key="1">
    <citation type="submission" date="2016-11" db="EMBL/GenBank/DDBJ databases">
        <authorList>
            <person name="Jaros S."/>
            <person name="Januszkiewicz K."/>
            <person name="Wedrychowicz H."/>
        </authorList>
    </citation>
    <scope>NUCLEOTIDE SEQUENCE [LARGE SCALE GENOMIC DNA]</scope>
    <source>
        <strain evidence="4 5">CGMCC 1.12145</strain>
    </source>
</reference>
<dbReference type="Proteomes" id="UP000182248">
    <property type="component" value="Unassembled WGS sequence"/>
</dbReference>
<feature type="repeat" description="TPR" evidence="3">
    <location>
        <begin position="50"/>
        <end position="83"/>
    </location>
</feature>
<dbReference type="Gene3D" id="1.25.40.10">
    <property type="entry name" value="Tetratricopeptide repeat domain"/>
    <property type="match status" value="1"/>
</dbReference>
<dbReference type="Pfam" id="PF13181">
    <property type="entry name" value="TPR_8"/>
    <property type="match status" value="1"/>
</dbReference>
<dbReference type="SMART" id="SM00028">
    <property type="entry name" value="TPR"/>
    <property type="match status" value="7"/>
</dbReference>
<keyword evidence="2 3" id="KW-0802">TPR repeat</keyword>
<dbReference type="AlphaFoldDB" id="A0A1K1NGH3"/>